<evidence type="ECO:0000256" key="1">
    <source>
        <dbReference type="SAM" id="Phobius"/>
    </source>
</evidence>
<dbReference type="Proteomes" id="UP000265816">
    <property type="component" value="Unassembled WGS sequence"/>
</dbReference>
<feature type="transmembrane region" description="Helical" evidence="1">
    <location>
        <begin position="6"/>
        <end position="27"/>
    </location>
</feature>
<gene>
    <name evidence="2" type="ORF">D1970_19620</name>
</gene>
<feature type="transmembrane region" description="Helical" evidence="1">
    <location>
        <begin position="58"/>
        <end position="75"/>
    </location>
</feature>
<evidence type="ECO:0000313" key="3">
    <source>
        <dbReference type="Proteomes" id="UP000265816"/>
    </source>
</evidence>
<name>A0A398AX61_9BACI</name>
<feature type="transmembrane region" description="Helical" evidence="1">
    <location>
        <begin position="121"/>
        <end position="140"/>
    </location>
</feature>
<keyword evidence="1" id="KW-0812">Transmembrane</keyword>
<keyword evidence="1" id="KW-1133">Transmembrane helix</keyword>
<comment type="caution">
    <text evidence="2">The sequence shown here is derived from an EMBL/GenBank/DDBJ whole genome shotgun (WGS) entry which is preliminary data.</text>
</comment>
<dbReference type="OrthoDB" id="2436717at2"/>
<keyword evidence="3" id="KW-1185">Reference proteome</keyword>
<proteinExistence type="predicted"/>
<feature type="transmembrane region" description="Helical" evidence="1">
    <location>
        <begin position="81"/>
        <end position="100"/>
    </location>
</feature>
<dbReference type="EMBL" id="QWVT01000040">
    <property type="protein sequence ID" value="RID82242.1"/>
    <property type="molecule type" value="Genomic_DNA"/>
</dbReference>
<reference evidence="2 3" key="1">
    <citation type="submission" date="2018-08" db="EMBL/GenBank/DDBJ databases">
        <title>Bacillus jemisoniae sp. nov., Bacillus chryseoplanitiae sp. nov., Bacillus resnikiae sp. nov., and Bacillus frankliniae sp. nov., isolated from Viking spacecraft and associated surfaces.</title>
        <authorList>
            <person name="Seuylemezian A."/>
            <person name="Vaishampayan P."/>
        </authorList>
    </citation>
    <scope>NUCLEOTIDE SEQUENCE [LARGE SCALE GENOMIC DNA]</scope>
    <source>
        <strain evidence="2 3">JJ-247</strain>
    </source>
</reference>
<dbReference type="AlphaFoldDB" id="A0A398AX61"/>
<organism evidence="2 3">
    <name type="scientific">Mesobacillus zeae</name>
    <dbReference type="NCBI Taxonomy" id="1917180"/>
    <lineage>
        <taxon>Bacteria</taxon>
        <taxon>Bacillati</taxon>
        <taxon>Bacillota</taxon>
        <taxon>Bacilli</taxon>
        <taxon>Bacillales</taxon>
        <taxon>Bacillaceae</taxon>
        <taxon>Mesobacillus</taxon>
    </lineage>
</organism>
<accession>A0A398AX61</accession>
<dbReference type="RefSeq" id="WP_119114549.1">
    <property type="nucleotide sequence ID" value="NZ_CBCSEO010000018.1"/>
</dbReference>
<sequence length="146" mass="16611">MNVLYQLLVYIHVVSVIVSIGPFFILLNIAGRLRSAGPDETEAFLGIFRFAVRLTKHAGHVLVGTGVLLIYLGPWSWQTPWIAMTLFIMFASIFFLASAFSPKLKKFSDPYQDKNKLISKLTRSTWIYIALLVAMLWFMVVKPGLW</sequence>
<evidence type="ECO:0000313" key="2">
    <source>
        <dbReference type="EMBL" id="RID82242.1"/>
    </source>
</evidence>
<keyword evidence="1" id="KW-0472">Membrane</keyword>
<protein>
    <submittedName>
        <fullName evidence="2">DUF2269 family protein</fullName>
    </submittedName>
</protein>